<dbReference type="EMBL" id="CADEPM010000002">
    <property type="protein sequence ID" value="CAB3399262.1"/>
    <property type="molecule type" value="Genomic_DNA"/>
</dbReference>
<name>A0A8S1E692_9PELO</name>
<keyword evidence="2" id="KW-1185">Reference proteome</keyword>
<organism evidence="1 2">
    <name type="scientific">Caenorhabditis bovis</name>
    <dbReference type="NCBI Taxonomy" id="2654633"/>
    <lineage>
        <taxon>Eukaryota</taxon>
        <taxon>Metazoa</taxon>
        <taxon>Ecdysozoa</taxon>
        <taxon>Nematoda</taxon>
        <taxon>Chromadorea</taxon>
        <taxon>Rhabditida</taxon>
        <taxon>Rhabditina</taxon>
        <taxon>Rhabditomorpha</taxon>
        <taxon>Rhabditoidea</taxon>
        <taxon>Rhabditidae</taxon>
        <taxon>Peloderinae</taxon>
        <taxon>Caenorhabditis</taxon>
    </lineage>
</organism>
<evidence type="ECO:0000313" key="2">
    <source>
        <dbReference type="Proteomes" id="UP000494206"/>
    </source>
</evidence>
<accession>A0A8S1E692</accession>
<dbReference type="AlphaFoldDB" id="A0A8S1E692"/>
<reference evidence="1 2" key="1">
    <citation type="submission" date="2020-04" db="EMBL/GenBank/DDBJ databases">
        <authorList>
            <person name="Laetsch R D."/>
            <person name="Stevens L."/>
            <person name="Kumar S."/>
            <person name="Blaxter L. M."/>
        </authorList>
    </citation>
    <scope>NUCLEOTIDE SEQUENCE [LARGE SCALE GENOMIC DNA]</scope>
</reference>
<gene>
    <name evidence="1" type="ORF">CBOVIS_LOCUS2418</name>
</gene>
<proteinExistence type="predicted"/>
<dbReference type="Proteomes" id="UP000494206">
    <property type="component" value="Unassembled WGS sequence"/>
</dbReference>
<evidence type="ECO:0000313" key="1">
    <source>
        <dbReference type="EMBL" id="CAB3399262.1"/>
    </source>
</evidence>
<comment type="caution">
    <text evidence="1">The sequence shown here is derived from an EMBL/GenBank/DDBJ whole genome shotgun (WGS) entry which is preliminary data.</text>
</comment>
<sequence length="180" mass="20733">MSDSARTHDSHSEKGTFSVLPFCSVHYPSGFTLFILAVHKNLVQRDCNLNFNQCHYSTEFQAAPMRYQFRPPTHLQYLLQFQLSAPFQYPPPVLQAVMFQNPQLLQCPPSIHQPQYNIKVTDQLVTNIQAQQQIPRDLHFNVAIMMSQDKSYEVNPLAPCNCRCPTDPPPLYARKGKRQL</sequence>
<protein>
    <submittedName>
        <fullName evidence="1">Uncharacterized protein</fullName>
    </submittedName>
</protein>